<evidence type="ECO:0000256" key="1">
    <source>
        <dbReference type="ARBA" id="ARBA00004123"/>
    </source>
</evidence>
<dbReference type="GO" id="GO:0006351">
    <property type="term" value="P:DNA-templated transcription"/>
    <property type="evidence" value="ECO:0007669"/>
    <property type="project" value="InterPro"/>
</dbReference>
<dbReference type="GO" id="GO:0005634">
    <property type="term" value="C:nucleus"/>
    <property type="evidence" value="ECO:0007669"/>
    <property type="project" value="UniProtKB-SubCell"/>
</dbReference>
<proteinExistence type="predicted"/>
<dbReference type="Gene3D" id="4.10.240.10">
    <property type="entry name" value="Zn(2)-C6 fungal-type DNA-binding domain"/>
    <property type="match status" value="1"/>
</dbReference>
<dbReference type="PANTHER" id="PTHR31001:SF56">
    <property type="entry name" value="ZN(2)-C6 FUNGAL-TYPE DOMAIN-CONTAINING PROTEIN"/>
    <property type="match status" value="1"/>
</dbReference>
<reference evidence="5 6" key="1">
    <citation type="journal article" date="2024" name="J Genomics">
        <title>Draft genome sequencing and assembly of Favolaschia claudopus CIRM-BRFM 2984 isolated from oak limbs.</title>
        <authorList>
            <person name="Navarro D."/>
            <person name="Drula E."/>
            <person name="Chaduli D."/>
            <person name="Cazenave R."/>
            <person name="Ahrendt S."/>
            <person name="Wang J."/>
            <person name="Lipzen A."/>
            <person name="Daum C."/>
            <person name="Barry K."/>
            <person name="Grigoriev I.V."/>
            <person name="Favel A."/>
            <person name="Rosso M.N."/>
            <person name="Martin F."/>
        </authorList>
    </citation>
    <scope>NUCLEOTIDE SEQUENCE [LARGE SCALE GENOMIC DNA]</scope>
    <source>
        <strain evidence="5 6">CIRM-BRFM 2984</strain>
    </source>
</reference>
<dbReference type="InterPro" id="IPR036864">
    <property type="entry name" value="Zn2-C6_fun-type_DNA-bd_sf"/>
</dbReference>
<name>A0AAW0D4F2_9AGAR</name>
<evidence type="ECO:0000259" key="4">
    <source>
        <dbReference type="PROSITE" id="PS50048"/>
    </source>
</evidence>
<dbReference type="InterPro" id="IPR007219">
    <property type="entry name" value="XnlR_reg_dom"/>
</dbReference>
<dbReference type="GO" id="GO:0000981">
    <property type="term" value="F:DNA-binding transcription factor activity, RNA polymerase II-specific"/>
    <property type="evidence" value="ECO:0007669"/>
    <property type="project" value="InterPro"/>
</dbReference>
<dbReference type="InterPro" id="IPR050613">
    <property type="entry name" value="Sec_Metabolite_Reg"/>
</dbReference>
<dbReference type="Pfam" id="PF04082">
    <property type="entry name" value="Fungal_trans"/>
    <property type="match status" value="1"/>
</dbReference>
<dbReference type="SMART" id="SM00066">
    <property type="entry name" value="GAL4"/>
    <property type="match status" value="1"/>
</dbReference>
<evidence type="ECO:0000313" key="5">
    <source>
        <dbReference type="EMBL" id="KAK7047027.1"/>
    </source>
</evidence>
<dbReference type="CDD" id="cd12148">
    <property type="entry name" value="fungal_TF_MHR"/>
    <property type="match status" value="1"/>
</dbReference>
<dbReference type="InterPro" id="IPR001138">
    <property type="entry name" value="Zn2Cys6_DnaBD"/>
</dbReference>
<feature type="domain" description="Zn(2)-C6 fungal-type" evidence="4">
    <location>
        <begin position="20"/>
        <end position="49"/>
    </location>
</feature>
<dbReference type="SMART" id="SM00906">
    <property type="entry name" value="Fungal_trans"/>
    <property type="match status" value="1"/>
</dbReference>
<gene>
    <name evidence="5" type="ORF">R3P38DRAFT_95763</name>
</gene>
<keyword evidence="3" id="KW-0539">Nucleus</keyword>
<sequence>MASTKSTLTPSAHVSVAFLACAECQRQKLKCDKRVPCSSCVRRGCDNICPTGTLRSIGRGKRAVMHDIPELHSTIAEMGQRIRDLENAIANTQKKSVNAQPWSFPISSATDVTPTPSGDPLGSFILNEDHEPVYFGPVGGVEVLRSYYSASKIATAGRDSLLFGALTLSFPFSPSCPRTWDPISSLDRLAVFLPSQPRARHLCTTYFRNAAWHGTPLSQPALLDLLNLIYTRTESTPPPTAHQLSILFLIFAIGSIVDLDVPELDNPDADCYFGLANAALSIRNVFDEEPMVETVEALVLLANYYTYGSRRYSLEAAWQMISMASSLAQRLGLHSENYVSKFPAPIADRYRGLFWELYTCENQYGLAVGRPVSIQLHSITCAFPTDDEVGEGDHEPFVKTLPGYRHARWTFVKDIMTPVLDQLLATKKPSYETILNLDLKIRKFMQIRIVPLEAMEVLETDPPVMFLQRGILRVWANQVLLFIHRDCFIEAMRTSPSNPLQSPYASSFLAAYRSAAEMVRINEANCRKFPDLLPRWSGTWKSVVESAIIVGTVAIRYPDNNPCEVDFSKANFMRVMGEMLATADLLDKASAGSCGPTNAGFGILRSAIEKALALHSRHHHEPHNTSDTAETQTQALKFETIDRLRFPGLLPERLGGEVDTRRDMACVLHEDEDDGDGVELAAAAPLVSTGTSTATSSFMQGEAGSSGGGLSVTVNHNELNPNLNSNFPTYALWDHQRASAGELSRDEYTEELIAVMPELGSLMALGSYPYSDGMEVGVGVGVGGGADVVDEGEEEARFWEQFLNNL</sequence>
<organism evidence="5 6">
    <name type="scientific">Favolaschia claudopus</name>
    <dbReference type="NCBI Taxonomy" id="2862362"/>
    <lineage>
        <taxon>Eukaryota</taxon>
        <taxon>Fungi</taxon>
        <taxon>Dikarya</taxon>
        <taxon>Basidiomycota</taxon>
        <taxon>Agaricomycotina</taxon>
        <taxon>Agaricomycetes</taxon>
        <taxon>Agaricomycetidae</taxon>
        <taxon>Agaricales</taxon>
        <taxon>Marasmiineae</taxon>
        <taxon>Mycenaceae</taxon>
        <taxon>Favolaschia</taxon>
    </lineage>
</organism>
<protein>
    <submittedName>
        <fullName evidence="5">Fungal-specific transcription factor domain-containing protein</fullName>
    </submittedName>
</protein>
<evidence type="ECO:0000256" key="3">
    <source>
        <dbReference type="ARBA" id="ARBA00023242"/>
    </source>
</evidence>
<dbReference type="PROSITE" id="PS51257">
    <property type="entry name" value="PROKAR_LIPOPROTEIN"/>
    <property type="match status" value="1"/>
</dbReference>
<dbReference type="Proteomes" id="UP001362999">
    <property type="component" value="Unassembled WGS sequence"/>
</dbReference>
<accession>A0AAW0D4F2</accession>
<keyword evidence="6" id="KW-1185">Reference proteome</keyword>
<keyword evidence="2" id="KW-0479">Metal-binding</keyword>
<dbReference type="GO" id="GO:0003677">
    <property type="term" value="F:DNA binding"/>
    <property type="evidence" value="ECO:0007669"/>
    <property type="project" value="InterPro"/>
</dbReference>
<dbReference type="PANTHER" id="PTHR31001">
    <property type="entry name" value="UNCHARACTERIZED TRANSCRIPTIONAL REGULATORY PROTEIN"/>
    <property type="match status" value="1"/>
</dbReference>
<comment type="caution">
    <text evidence="5">The sequence shown here is derived from an EMBL/GenBank/DDBJ whole genome shotgun (WGS) entry which is preliminary data.</text>
</comment>
<evidence type="ECO:0000313" key="6">
    <source>
        <dbReference type="Proteomes" id="UP001362999"/>
    </source>
</evidence>
<dbReference type="PROSITE" id="PS50048">
    <property type="entry name" value="ZN2_CY6_FUNGAL_2"/>
    <property type="match status" value="1"/>
</dbReference>
<dbReference type="AlphaFoldDB" id="A0AAW0D4F2"/>
<comment type="subcellular location">
    <subcellularLocation>
        <location evidence="1">Nucleus</location>
    </subcellularLocation>
</comment>
<evidence type="ECO:0000256" key="2">
    <source>
        <dbReference type="ARBA" id="ARBA00022723"/>
    </source>
</evidence>
<dbReference type="GO" id="GO:0008270">
    <property type="term" value="F:zinc ion binding"/>
    <property type="evidence" value="ECO:0007669"/>
    <property type="project" value="InterPro"/>
</dbReference>
<dbReference type="SUPFAM" id="SSF57701">
    <property type="entry name" value="Zn2/Cys6 DNA-binding domain"/>
    <property type="match status" value="1"/>
</dbReference>
<dbReference type="EMBL" id="JAWWNJ010000010">
    <property type="protein sequence ID" value="KAK7047027.1"/>
    <property type="molecule type" value="Genomic_DNA"/>
</dbReference>